<evidence type="ECO:0008006" key="9">
    <source>
        <dbReference type="Google" id="ProtNLM"/>
    </source>
</evidence>
<dbReference type="GO" id="GO:0004984">
    <property type="term" value="F:olfactory receptor activity"/>
    <property type="evidence" value="ECO:0007669"/>
    <property type="project" value="TreeGrafter"/>
</dbReference>
<evidence type="ECO:0000313" key="7">
    <source>
        <dbReference type="EMBL" id="GMS81590.1"/>
    </source>
</evidence>
<dbReference type="EMBL" id="BTSX01000001">
    <property type="protein sequence ID" value="GMS81590.1"/>
    <property type="molecule type" value="Genomic_DNA"/>
</dbReference>
<dbReference type="Pfam" id="PF02117">
    <property type="entry name" value="7TM_GPCR_Sra"/>
    <property type="match status" value="1"/>
</dbReference>
<dbReference type="InterPro" id="IPR051080">
    <property type="entry name" value="Nematode_rcpt-like_serp_alpha"/>
</dbReference>
<comment type="caution">
    <text evidence="7">The sequence shown here is derived from an EMBL/GenBank/DDBJ whole genome shotgun (WGS) entry which is preliminary data.</text>
</comment>
<keyword evidence="2 6" id="KW-0812">Transmembrane</keyword>
<feature type="transmembrane region" description="Helical" evidence="6">
    <location>
        <begin position="25"/>
        <end position="44"/>
    </location>
</feature>
<dbReference type="InterPro" id="IPR000344">
    <property type="entry name" value="7TM_GPCR_serpentine_rcpt_Sra"/>
</dbReference>
<feature type="transmembrane region" description="Helical" evidence="6">
    <location>
        <begin position="261"/>
        <end position="278"/>
    </location>
</feature>
<reference evidence="7" key="1">
    <citation type="submission" date="2023-10" db="EMBL/GenBank/DDBJ databases">
        <title>Genome assembly of Pristionchus species.</title>
        <authorList>
            <person name="Yoshida K."/>
            <person name="Sommer R.J."/>
        </authorList>
    </citation>
    <scope>NUCLEOTIDE SEQUENCE</scope>
    <source>
        <strain evidence="7">RS0144</strain>
    </source>
</reference>
<proteinExistence type="inferred from homology"/>
<keyword evidence="8" id="KW-1185">Reference proteome</keyword>
<evidence type="ECO:0000256" key="3">
    <source>
        <dbReference type="ARBA" id="ARBA00022989"/>
    </source>
</evidence>
<name>A0AAV5SFD5_9BILA</name>
<evidence type="ECO:0000256" key="2">
    <source>
        <dbReference type="ARBA" id="ARBA00022692"/>
    </source>
</evidence>
<evidence type="ECO:0000313" key="8">
    <source>
        <dbReference type="Proteomes" id="UP001432027"/>
    </source>
</evidence>
<dbReference type="GO" id="GO:0004930">
    <property type="term" value="F:G protein-coupled receptor activity"/>
    <property type="evidence" value="ECO:0007669"/>
    <property type="project" value="InterPro"/>
</dbReference>
<evidence type="ECO:0000256" key="5">
    <source>
        <dbReference type="ARBA" id="ARBA00037994"/>
    </source>
</evidence>
<dbReference type="AlphaFoldDB" id="A0AAV5SFD5"/>
<protein>
    <recommendedName>
        <fullName evidence="9">G protein-coupled receptor</fullName>
    </recommendedName>
</protein>
<feature type="transmembrane region" description="Helical" evidence="6">
    <location>
        <begin position="220"/>
        <end position="241"/>
    </location>
</feature>
<keyword evidence="3 6" id="KW-1133">Transmembrane helix</keyword>
<dbReference type="PANTHER" id="PTHR31357">
    <property type="entry name" value="SERPENTINE RECEPTOR CLASS ALPHA-10"/>
    <property type="match status" value="1"/>
</dbReference>
<dbReference type="Proteomes" id="UP001432027">
    <property type="component" value="Unassembled WGS sequence"/>
</dbReference>
<organism evidence="7 8">
    <name type="scientific">Pristionchus entomophagus</name>
    <dbReference type="NCBI Taxonomy" id="358040"/>
    <lineage>
        <taxon>Eukaryota</taxon>
        <taxon>Metazoa</taxon>
        <taxon>Ecdysozoa</taxon>
        <taxon>Nematoda</taxon>
        <taxon>Chromadorea</taxon>
        <taxon>Rhabditida</taxon>
        <taxon>Rhabditina</taxon>
        <taxon>Diplogasteromorpha</taxon>
        <taxon>Diplogasteroidea</taxon>
        <taxon>Neodiplogasteridae</taxon>
        <taxon>Pristionchus</taxon>
    </lineage>
</organism>
<comment type="subcellular location">
    <subcellularLocation>
        <location evidence="1">Membrane</location>
        <topology evidence="1">Multi-pass membrane protein</topology>
    </subcellularLocation>
</comment>
<sequence length="302" mass="34742">MDTPCDVVEDYNHYTRLHVVQGLQIFFSVISIIVVVYTAFRYLISSIFERAFKGLLVTVRLTSVDPCQAQISKLLCYSLRLSSSVPISAFVWVHLGITAQHAISVQTNERAGESRRVRLNLASLFRIHDSLQFVYPAVQIYLGFGSENFEGRVPYCTGATAGSAQTSQYNLILLFTLDILNLVLDFLILRYNQYKLKFDKSFQLLITFRRRQNVYAIKEFLPSAIFHCVCYMAQVFLMFYGRTFRGKVSDIEYNTINAYTYLMPYYCAIGPIILLILMKKGRLIRKEKLKNTVVPQSDETND</sequence>
<dbReference type="GO" id="GO:0016020">
    <property type="term" value="C:membrane"/>
    <property type="evidence" value="ECO:0007669"/>
    <property type="project" value="UniProtKB-SubCell"/>
</dbReference>
<evidence type="ECO:0000256" key="1">
    <source>
        <dbReference type="ARBA" id="ARBA00004141"/>
    </source>
</evidence>
<dbReference type="PANTHER" id="PTHR31357:SF5">
    <property type="entry name" value="SERPENTINE RECEPTOR CLASS ALPHA-1-RELATED"/>
    <property type="match status" value="1"/>
</dbReference>
<accession>A0AAV5SFD5</accession>
<evidence type="ECO:0000256" key="4">
    <source>
        <dbReference type="ARBA" id="ARBA00023136"/>
    </source>
</evidence>
<evidence type="ECO:0000256" key="6">
    <source>
        <dbReference type="SAM" id="Phobius"/>
    </source>
</evidence>
<gene>
    <name evidence="7" type="ORF">PENTCL1PPCAC_3765</name>
</gene>
<feature type="non-terminal residue" evidence="7">
    <location>
        <position position="302"/>
    </location>
</feature>
<keyword evidence="4 6" id="KW-0472">Membrane</keyword>
<comment type="similarity">
    <text evidence="5">Belongs to the nematode receptor-like protein sra family.</text>
</comment>